<dbReference type="GO" id="GO:0019646">
    <property type="term" value="P:aerobic electron transport chain"/>
    <property type="evidence" value="ECO:0007669"/>
    <property type="project" value="TreeGrafter"/>
</dbReference>
<dbReference type="EMBL" id="WTYQ01000007">
    <property type="protein sequence ID" value="MXP27138.1"/>
    <property type="molecule type" value="Genomic_DNA"/>
</dbReference>
<reference evidence="15 16" key="1">
    <citation type="submission" date="2019-12" db="EMBL/GenBank/DDBJ databases">
        <title>Genomic-based taxomic classification of the family Erythrobacteraceae.</title>
        <authorList>
            <person name="Xu L."/>
        </authorList>
    </citation>
    <scope>NUCLEOTIDE SEQUENCE [LARGE SCALE GENOMIC DNA]</scope>
    <source>
        <strain evidence="15 16">DSM 18604</strain>
    </source>
</reference>
<evidence type="ECO:0000256" key="14">
    <source>
        <dbReference type="SAM" id="Phobius"/>
    </source>
</evidence>
<evidence type="ECO:0000256" key="1">
    <source>
        <dbReference type="ARBA" id="ARBA00004651"/>
    </source>
</evidence>
<evidence type="ECO:0000313" key="15">
    <source>
        <dbReference type="EMBL" id="MXP27138.1"/>
    </source>
</evidence>
<name>A0A845AJ65_9SPHN</name>
<evidence type="ECO:0000256" key="8">
    <source>
        <dbReference type="ARBA" id="ARBA00023136"/>
    </source>
</evidence>
<comment type="subunit">
    <text evidence="3">Heterooctamer of two A chains, two B chains, two C chains and two D chains.</text>
</comment>
<feature type="transmembrane region" description="Helical" evidence="14">
    <location>
        <begin position="56"/>
        <end position="77"/>
    </location>
</feature>
<keyword evidence="6 14" id="KW-0812">Transmembrane</keyword>
<dbReference type="GO" id="GO:0015990">
    <property type="term" value="P:electron transport coupled proton transport"/>
    <property type="evidence" value="ECO:0007669"/>
    <property type="project" value="TreeGrafter"/>
</dbReference>
<dbReference type="GO" id="GO:0015078">
    <property type="term" value="F:proton transmembrane transporter activity"/>
    <property type="evidence" value="ECO:0007669"/>
    <property type="project" value="TreeGrafter"/>
</dbReference>
<gene>
    <name evidence="15" type="ORF">GRI39_13975</name>
</gene>
<evidence type="ECO:0000256" key="4">
    <source>
        <dbReference type="ARBA" id="ARBA00014689"/>
    </source>
</evidence>
<evidence type="ECO:0000256" key="10">
    <source>
        <dbReference type="ARBA" id="ARBA00030071"/>
    </source>
</evidence>
<comment type="subcellular location">
    <subcellularLocation>
        <location evidence="1">Cell membrane</location>
        <topology evidence="1">Multi-pass membrane protein</topology>
    </subcellularLocation>
</comment>
<sequence>MSAALLTLASFALILYRPVPTTWLLPGIAMLALVQILCHFRYFLHIDLKKSHRDDLQLILFTGLILCLMVGGSWWVISSQFARMG</sequence>
<evidence type="ECO:0000256" key="6">
    <source>
        <dbReference type="ARBA" id="ARBA00022692"/>
    </source>
</evidence>
<proteinExistence type="inferred from homology"/>
<dbReference type="InterPro" id="IPR005171">
    <property type="entry name" value="Cyt_c_oxidase_su4_prok"/>
</dbReference>
<evidence type="ECO:0000256" key="2">
    <source>
        <dbReference type="ARBA" id="ARBA00008079"/>
    </source>
</evidence>
<keyword evidence="7 14" id="KW-1133">Transmembrane helix</keyword>
<evidence type="ECO:0000256" key="13">
    <source>
        <dbReference type="ARBA" id="ARBA00032185"/>
    </source>
</evidence>
<dbReference type="Pfam" id="PF03626">
    <property type="entry name" value="COX4_pro"/>
    <property type="match status" value="1"/>
</dbReference>
<comment type="caution">
    <text evidence="15">The sequence shown here is derived from an EMBL/GenBank/DDBJ whole genome shotgun (WGS) entry which is preliminary data.</text>
</comment>
<comment type="function">
    <text evidence="9">Cytochrome bo(3) ubiquinol terminal oxidase is the component of the aerobic respiratory chain of E.coli that predominates when cells are grown at high aeration. Has proton pump activity across the membrane in addition to electron transfer, pumping 2 protons/electron.</text>
</comment>
<dbReference type="GO" id="GO:0009319">
    <property type="term" value="C:cytochrome o ubiquinol oxidase complex"/>
    <property type="evidence" value="ECO:0007669"/>
    <property type="project" value="TreeGrafter"/>
</dbReference>
<evidence type="ECO:0000256" key="7">
    <source>
        <dbReference type="ARBA" id="ARBA00022989"/>
    </source>
</evidence>
<dbReference type="Proteomes" id="UP000460561">
    <property type="component" value="Unassembled WGS sequence"/>
</dbReference>
<dbReference type="GO" id="GO:0005886">
    <property type="term" value="C:plasma membrane"/>
    <property type="evidence" value="ECO:0007669"/>
    <property type="project" value="UniProtKB-SubCell"/>
</dbReference>
<evidence type="ECO:0000256" key="12">
    <source>
        <dbReference type="ARBA" id="ARBA00031887"/>
    </source>
</evidence>
<comment type="similarity">
    <text evidence="2">Belongs to the cytochrome c oxidase bacterial subunit 4 family.</text>
</comment>
<keyword evidence="8 14" id="KW-0472">Membrane</keyword>
<evidence type="ECO:0000256" key="11">
    <source>
        <dbReference type="ARBA" id="ARBA00030211"/>
    </source>
</evidence>
<protein>
    <recommendedName>
        <fullName evidence="4">Cytochrome bo(3) ubiquinol oxidase subunit 4</fullName>
    </recommendedName>
    <alternativeName>
        <fullName evidence="13">Cytochrome o ubiquinol oxidase subunit 4</fullName>
    </alternativeName>
    <alternativeName>
        <fullName evidence="10">Oxidase bo(3) subunit 4</fullName>
    </alternativeName>
    <alternativeName>
        <fullName evidence="11">Ubiquinol oxidase polypeptide IV</fullName>
    </alternativeName>
    <alternativeName>
        <fullName evidence="12">Ubiquinol oxidase subunit 4</fullName>
    </alternativeName>
</protein>
<dbReference type="OrthoDB" id="7278008at2"/>
<accession>A0A845AJ65</accession>
<dbReference type="AlphaFoldDB" id="A0A845AJ65"/>
<evidence type="ECO:0000256" key="5">
    <source>
        <dbReference type="ARBA" id="ARBA00022475"/>
    </source>
</evidence>
<dbReference type="PANTHER" id="PTHR36835:SF1">
    <property type="entry name" value="CYTOCHROME BO(3) UBIQUINOL OXIDASE SUBUNIT 4"/>
    <property type="match status" value="1"/>
</dbReference>
<organism evidence="15 16">
    <name type="scientific">Altericroceibacterium indicum</name>
    <dbReference type="NCBI Taxonomy" id="374177"/>
    <lineage>
        <taxon>Bacteria</taxon>
        <taxon>Pseudomonadati</taxon>
        <taxon>Pseudomonadota</taxon>
        <taxon>Alphaproteobacteria</taxon>
        <taxon>Sphingomonadales</taxon>
        <taxon>Erythrobacteraceae</taxon>
        <taxon>Altericroceibacterium</taxon>
    </lineage>
</organism>
<dbReference type="PANTHER" id="PTHR36835">
    <property type="entry name" value="CYTOCHROME BO(3) UBIQUINOL OXIDASE SUBUNIT 4"/>
    <property type="match status" value="1"/>
</dbReference>
<keyword evidence="5" id="KW-1003">Cell membrane</keyword>
<evidence type="ECO:0000256" key="3">
    <source>
        <dbReference type="ARBA" id="ARBA00011700"/>
    </source>
</evidence>
<evidence type="ECO:0000313" key="16">
    <source>
        <dbReference type="Proteomes" id="UP000460561"/>
    </source>
</evidence>
<dbReference type="GO" id="GO:0009486">
    <property type="term" value="F:cytochrome bo3 ubiquinol oxidase activity"/>
    <property type="evidence" value="ECO:0007669"/>
    <property type="project" value="TreeGrafter"/>
</dbReference>
<evidence type="ECO:0000256" key="9">
    <source>
        <dbReference type="ARBA" id="ARBA00025694"/>
    </source>
</evidence>
<dbReference type="InterPro" id="IPR050968">
    <property type="entry name" value="Cytochrome_c_oxidase_bac_sub4"/>
</dbReference>
<keyword evidence="16" id="KW-1185">Reference proteome</keyword>
<feature type="transmembrane region" description="Helical" evidence="14">
    <location>
        <begin position="22"/>
        <end position="44"/>
    </location>
</feature>